<dbReference type="InterPro" id="IPR035649">
    <property type="entry name" value="EFG_V"/>
</dbReference>
<dbReference type="InterPro" id="IPR027417">
    <property type="entry name" value="P-loop_NTPase"/>
</dbReference>
<evidence type="ECO:0000259" key="9">
    <source>
        <dbReference type="PROSITE" id="PS51722"/>
    </source>
</evidence>
<dbReference type="SUPFAM" id="SSF54980">
    <property type="entry name" value="EF-G C-terminal domain-like"/>
    <property type="match status" value="2"/>
</dbReference>
<dbReference type="HAMAP" id="MF_00054_B">
    <property type="entry name" value="EF_G_EF_2_B"/>
    <property type="match status" value="1"/>
</dbReference>
<evidence type="ECO:0000313" key="11">
    <source>
        <dbReference type="Proteomes" id="UP000528918"/>
    </source>
</evidence>
<evidence type="ECO:0000256" key="6">
    <source>
        <dbReference type="ARBA" id="ARBA00023134"/>
    </source>
</evidence>
<dbReference type="GO" id="GO:0003746">
    <property type="term" value="F:translation elongation factor activity"/>
    <property type="evidence" value="ECO:0007669"/>
    <property type="project" value="UniProtKB-KW"/>
</dbReference>
<dbReference type="Pfam" id="PF03144">
    <property type="entry name" value="GTP_EFTU_D2"/>
    <property type="match status" value="1"/>
</dbReference>
<dbReference type="InterPro" id="IPR035647">
    <property type="entry name" value="EFG_III/V"/>
</dbReference>
<gene>
    <name evidence="8 10" type="primary">fusA</name>
    <name evidence="10" type="ORF">HZS79_13545</name>
</gene>
<dbReference type="PANTHER" id="PTHR43261">
    <property type="entry name" value="TRANSLATION ELONGATION FACTOR G-RELATED"/>
    <property type="match status" value="1"/>
</dbReference>
<dbReference type="InterPro" id="IPR004161">
    <property type="entry name" value="EFTu-like_2"/>
</dbReference>
<protein>
    <recommendedName>
        <fullName evidence="2 8">Elongation factor G</fullName>
        <shortName evidence="8">EF-G</shortName>
    </recommendedName>
</protein>
<dbReference type="Gene3D" id="3.40.50.300">
    <property type="entry name" value="P-loop containing nucleotide triphosphate hydrolases"/>
    <property type="match status" value="1"/>
</dbReference>
<evidence type="ECO:0000256" key="1">
    <source>
        <dbReference type="ARBA" id="ARBA00005870"/>
    </source>
</evidence>
<comment type="subcellular location">
    <subcellularLocation>
        <location evidence="8">Cytoplasm</location>
    </subcellularLocation>
</comment>
<dbReference type="Proteomes" id="UP000528918">
    <property type="component" value="Unassembled WGS sequence"/>
</dbReference>
<keyword evidence="5 8" id="KW-0648">Protein biosynthesis</keyword>
<dbReference type="InterPro" id="IPR041095">
    <property type="entry name" value="EFG_II"/>
</dbReference>
<dbReference type="Pfam" id="PF03764">
    <property type="entry name" value="EFG_IV"/>
    <property type="match status" value="1"/>
</dbReference>
<name>A0ABX2SV30_VREZH</name>
<dbReference type="NCBIfam" id="TIGR00484">
    <property type="entry name" value="EF-G"/>
    <property type="match status" value="1"/>
</dbReference>
<dbReference type="InterPro" id="IPR000640">
    <property type="entry name" value="EFG_V-like"/>
</dbReference>
<dbReference type="Gene3D" id="2.40.30.10">
    <property type="entry name" value="Translation factors"/>
    <property type="match status" value="1"/>
</dbReference>
<dbReference type="InterPro" id="IPR047872">
    <property type="entry name" value="EFG_IV"/>
</dbReference>
<keyword evidence="8" id="KW-0963">Cytoplasm</keyword>
<comment type="function">
    <text evidence="7 8">Catalyzes the GTP-dependent ribosomal translocation step during translation elongation. During this step, the ribosome changes from the pre-translocational (PRE) to the post-translocational (POST) state as the newly formed A-site-bound peptidyl-tRNA and P-site-bound deacylated tRNA move to the P and E sites, respectively. Catalyzes the coordinated movement of the two tRNA molecules, the mRNA and conformational changes in the ribosome.</text>
</comment>
<feature type="binding site" evidence="8">
    <location>
        <begin position="88"/>
        <end position="92"/>
    </location>
    <ligand>
        <name>GTP</name>
        <dbReference type="ChEBI" id="CHEBI:37565"/>
    </ligand>
</feature>
<dbReference type="PANTHER" id="PTHR43261:SF1">
    <property type="entry name" value="RIBOSOME-RELEASING FACTOR 2, MITOCHONDRIAL"/>
    <property type="match status" value="1"/>
</dbReference>
<dbReference type="CDD" id="cd03713">
    <property type="entry name" value="EFG_mtEFG_C"/>
    <property type="match status" value="1"/>
</dbReference>
<dbReference type="CDD" id="cd04088">
    <property type="entry name" value="EFG_mtEFG_II"/>
    <property type="match status" value="1"/>
</dbReference>
<feature type="domain" description="Tr-type G" evidence="9">
    <location>
        <begin position="8"/>
        <end position="290"/>
    </location>
</feature>
<dbReference type="InterPro" id="IPR004540">
    <property type="entry name" value="Transl_elong_EFG/EF2"/>
</dbReference>
<dbReference type="Gene3D" id="3.30.230.10">
    <property type="match status" value="1"/>
</dbReference>
<dbReference type="SUPFAM" id="SSF54211">
    <property type="entry name" value="Ribosomal protein S5 domain 2-like"/>
    <property type="match status" value="1"/>
</dbReference>
<comment type="similarity">
    <text evidence="1 8">Belongs to the TRAFAC class translation factor GTPase superfamily. Classic translation factor GTPase family. EF-G/EF-2 subfamily.</text>
</comment>
<dbReference type="InterPro" id="IPR014721">
    <property type="entry name" value="Ribsml_uS5_D2-typ_fold_subgr"/>
</dbReference>
<evidence type="ECO:0000256" key="3">
    <source>
        <dbReference type="ARBA" id="ARBA00022741"/>
    </source>
</evidence>
<dbReference type="PROSITE" id="PS51722">
    <property type="entry name" value="G_TR_2"/>
    <property type="match status" value="1"/>
</dbReference>
<feature type="binding site" evidence="8">
    <location>
        <begin position="142"/>
        <end position="145"/>
    </location>
    <ligand>
        <name>GTP</name>
        <dbReference type="ChEBI" id="CHEBI:37565"/>
    </ligand>
</feature>
<evidence type="ECO:0000256" key="5">
    <source>
        <dbReference type="ARBA" id="ARBA00022917"/>
    </source>
</evidence>
<evidence type="ECO:0000313" key="10">
    <source>
        <dbReference type="EMBL" id="NYS45965.1"/>
    </source>
</evidence>
<dbReference type="SUPFAM" id="SSF52540">
    <property type="entry name" value="P-loop containing nucleoside triphosphate hydrolases"/>
    <property type="match status" value="1"/>
</dbReference>
<comment type="caution">
    <text evidence="10">The sequence shown here is derived from an EMBL/GenBank/DDBJ whole genome shotgun (WGS) entry which is preliminary data.</text>
</comment>
<dbReference type="Gene3D" id="3.30.70.870">
    <property type="entry name" value="Elongation Factor G (Translational Gtpase), domain 3"/>
    <property type="match status" value="1"/>
</dbReference>
<dbReference type="InterPro" id="IPR031157">
    <property type="entry name" value="G_TR_CS"/>
</dbReference>
<feature type="binding site" evidence="8">
    <location>
        <begin position="17"/>
        <end position="24"/>
    </location>
    <ligand>
        <name>GTP</name>
        <dbReference type="ChEBI" id="CHEBI:37565"/>
    </ligand>
</feature>
<dbReference type="Pfam" id="PF00009">
    <property type="entry name" value="GTP_EFTU"/>
    <property type="match status" value="1"/>
</dbReference>
<dbReference type="InterPro" id="IPR000795">
    <property type="entry name" value="T_Tr_GTP-bd_dom"/>
</dbReference>
<dbReference type="SMART" id="SM00889">
    <property type="entry name" value="EFG_IV"/>
    <property type="match status" value="1"/>
</dbReference>
<dbReference type="InterPro" id="IPR020568">
    <property type="entry name" value="Ribosomal_Su5_D2-typ_SF"/>
</dbReference>
<keyword evidence="6 8" id="KW-0342">GTP-binding</keyword>
<keyword evidence="4 8" id="KW-0251">Elongation factor</keyword>
<proteinExistence type="inferred from homology"/>
<dbReference type="PROSITE" id="PS00301">
    <property type="entry name" value="G_TR_1"/>
    <property type="match status" value="1"/>
</dbReference>
<evidence type="ECO:0000256" key="2">
    <source>
        <dbReference type="ARBA" id="ARBA00017872"/>
    </source>
</evidence>
<dbReference type="NCBIfam" id="TIGR00231">
    <property type="entry name" value="small_GTP"/>
    <property type="match status" value="1"/>
</dbReference>
<accession>A0ABX2SV30</accession>
<keyword evidence="11" id="KW-1185">Reference proteome</keyword>
<dbReference type="NCBIfam" id="NF009381">
    <property type="entry name" value="PRK12740.1-5"/>
    <property type="match status" value="1"/>
</dbReference>
<dbReference type="InterPro" id="IPR009000">
    <property type="entry name" value="Transl_B-barrel_sf"/>
</dbReference>
<dbReference type="InterPro" id="IPR009022">
    <property type="entry name" value="EFG_III"/>
</dbReference>
<dbReference type="Pfam" id="PF00679">
    <property type="entry name" value="EFG_C"/>
    <property type="match status" value="1"/>
</dbReference>
<organism evidence="10 11">
    <name type="scientific">Vreelandella zhaodongensis</name>
    <name type="common">Halomonas zhaodongensis</name>
    <dbReference type="NCBI Taxonomy" id="1176240"/>
    <lineage>
        <taxon>Bacteria</taxon>
        <taxon>Pseudomonadati</taxon>
        <taxon>Pseudomonadota</taxon>
        <taxon>Gammaproteobacteria</taxon>
        <taxon>Oceanospirillales</taxon>
        <taxon>Halomonadaceae</taxon>
        <taxon>Vreelandella</taxon>
    </lineage>
</organism>
<keyword evidence="3 8" id="KW-0547">Nucleotide-binding</keyword>
<dbReference type="Pfam" id="PF14492">
    <property type="entry name" value="EFG_III"/>
    <property type="match status" value="1"/>
</dbReference>
<evidence type="ECO:0000256" key="8">
    <source>
        <dbReference type="HAMAP-Rule" id="MF_00054"/>
    </source>
</evidence>
<evidence type="ECO:0000256" key="4">
    <source>
        <dbReference type="ARBA" id="ARBA00022768"/>
    </source>
</evidence>
<dbReference type="EMBL" id="JACCDD010000007">
    <property type="protein sequence ID" value="NYS45965.1"/>
    <property type="molecule type" value="Genomic_DNA"/>
</dbReference>
<dbReference type="RefSeq" id="WP_179928126.1">
    <property type="nucleotide sequence ID" value="NZ_JACCDD010000007.1"/>
</dbReference>
<dbReference type="CDD" id="cd01434">
    <property type="entry name" value="EFG_mtEFG1_IV"/>
    <property type="match status" value="1"/>
</dbReference>
<dbReference type="InterPro" id="IPR005517">
    <property type="entry name" value="Transl_elong_EFG/EF2_IV"/>
</dbReference>
<dbReference type="InterPro" id="IPR005225">
    <property type="entry name" value="Small_GTP-bd"/>
</dbReference>
<sequence length="707" mass="77722">MARKTPLNRYRNIGIVAHVDAGKTTTTERVLFYTGLSHKVGEVHDGAATTDWMEQEQERGITITSAAVTTFWQGMNKQFDEHRINIIDTPGHVDFTIEVERSLRVLDGAVVVLCGSSGVQPQTETVWRQANKYEVPRMVFVNKMDRTGADFFMVVDQLKERLGANAVPIQINWGTEEDFKGVIDLIQMKAILWDEASLGMAYELVDIPAELQETAETYREQMIEAAAEGSEELMDKYLEGGELSTEEIKAGLRARTLANDIVLVTCGSAFKNKGVQAVLDGIIEYMPSPTEVKAIEGELDDKDGTVATREADDSAPFAALAFKIATDPFVGTLTFIRVYSGVLKSGDGVYNSVKQKKERVGRIVQMHANSREEIKEILAGDIAACIGLKDVTTGDTLCDIDNKIVLERMEFPDPVISVAVEPKSKADQEKMGVALGKLAQEDPSFQVKTDEETGQTIISGMGELHLDIIVDRMRREFKVEANIGKPQVAYRETIRGSVEQEGKFVRQSGGRGQYGHVWLRIEPLVAAEKGEGEGEIFFKFNSEIVGGAVPKEYVPAVEKGAYEQLKNGVIAGYPMIDVKVTLFDGSFHDVDSNETAFKIASSMAVKEGARKAKAVLLEPVMKVEIVTPEEFMGDVMGDLSRRRGLVQGMDDSSSGKVIRATVPLGEMFGYATDLRSQTQGRASYSMEFAKYEEAPSSVVEAVINQNG</sequence>
<dbReference type="CDD" id="cd16262">
    <property type="entry name" value="EFG_III"/>
    <property type="match status" value="1"/>
</dbReference>
<dbReference type="SUPFAM" id="SSF50447">
    <property type="entry name" value="Translation proteins"/>
    <property type="match status" value="1"/>
</dbReference>
<reference evidence="10 11" key="1">
    <citation type="journal article" date="2013" name="Antonie Van Leeuwenhoek">
        <title>Halomonas zhaodongensis sp. nov., a slightly halophilic bacterium isolated from saline-alkaline soils in Zhaodong, China.</title>
        <authorList>
            <person name="Jiang J."/>
            <person name="Pan Y."/>
            <person name="Meng L."/>
            <person name="Hu S."/>
            <person name="Zhang X."/>
            <person name="Hu B."/>
            <person name="Meng J."/>
            <person name="Li C."/>
            <person name="Huang H."/>
            <person name="Wang K."/>
            <person name="Su T."/>
        </authorList>
    </citation>
    <scope>NUCLEOTIDE SEQUENCE [LARGE SCALE GENOMIC DNA]</scope>
    <source>
        <strain evidence="10 11">NEAU-ST10-25</strain>
    </source>
</reference>
<evidence type="ECO:0000256" key="7">
    <source>
        <dbReference type="ARBA" id="ARBA00024731"/>
    </source>
</evidence>
<dbReference type="SMART" id="SM00838">
    <property type="entry name" value="EFG_C"/>
    <property type="match status" value="1"/>
</dbReference>
<dbReference type="CDD" id="cd01886">
    <property type="entry name" value="EF-G"/>
    <property type="match status" value="1"/>
</dbReference>
<dbReference type="PRINTS" id="PR00315">
    <property type="entry name" value="ELONGATNFCT"/>
</dbReference>
<dbReference type="Gene3D" id="3.30.70.240">
    <property type="match status" value="1"/>
</dbReference>